<evidence type="ECO:0000256" key="7">
    <source>
        <dbReference type="ARBA" id="ARBA00022989"/>
    </source>
</evidence>
<keyword evidence="10 15" id="KW-0472">Membrane</keyword>
<protein>
    <recommendedName>
        <fullName evidence="2">Voltage-gated hydrogen channel 1</fullName>
    </recommendedName>
    <alternativeName>
        <fullName evidence="12">Hydrogen voltage-gated channel 1</fullName>
    </alternativeName>
</protein>
<feature type="coiled-coil region" evidence="13">
    <location>
        <begin position="174"/>
        <end position="208"/>
    </location>
</feature>
<organism evidence="17 18">
    <name type="scientific">Phyllachora maydis</name>
    <dbReference type="NCBI Taxonomy" id="1825666"/>
    <lineage>
        <taxon>Eukaryota</taxon>
        <taxon>Fungi</taxon>
        <taxon>Dikarya</taxon>
        <taxon>Ascomycota</taxon>
        <taxon>Pezizomycotina</taxon>
        <taxon>Sordariomycetes</taxon>
        <taxon>Sordariomycetidae</taxon>
        <taxon>Phyllachorales</taxon>
        <taxon>Phyllachoraceae</taxon>
        <taxon>Phyllachora</taxon>
    </lineage>
</organism>
<proteinExistence type="predicted"/>
<evidence type="ECO:0000256" key="5">
    <source>
        <dbReference type="ARBA" id="ARBA00022692"/>
    </source>
</evidence>
<feature type="transmembrane region" description="Helical" evidence="15">
    <location>
        <begin position="132"/>
        <end position="151"/>
    </location>
</feature>
<sequence length="391" mass="41615">MQTHISRIALHQSTMPSTDDHAAAQPLLGSSGTPASSRLEACRRATKAFMDTKAKHFFAMALVALDVGVVLADVFVALVACDTGAKDDARVEATQEALHLAQLIFSAMFLVELLATVWAFGPSFFDQWFHCFDAFVIVGSFLIDVLSHGVFEDLGSLVIILRLWRLVKVVDEMTSGAEERMEEMTTKLDDLEKQNSALLAQLQERRARGDLLTPSPTSCKRRHCAEFPIIVLFAAACAADHILEAYPGTEPSRANHCATTYYSSRLCSSVPVLPLGCAALLTTRLSWSRQKTPNGSRCCFGDGPSSHRQGAYAAGQGQIYCSYSSQSPSGTTKDTTKAAVSAATTFAGASSSPASSTTSSTKTTETNSGADLALGAGSVLFIVAGAVIVLL</sequence>
<evidence type="ECO:0000256" key="1">
    <source>
        <dbReference type="ARBA" id="ARBA00004651"/>
    </source>
</evidence>
<evidence type="ECO:0000313" key="18">
    <source>
        <dbReference type="Proteomes" id="UP001217918"/>
    </source>
</evidence>
<dbReference type="InterPro" id="IPR027359">
    <property type="entry name" value="Volt_channel_dom_sf"/>
</dbReference>
<dbReference type="AlphaFoldDB" id="A0AAD9I125"/>
<evidence type="ECO:0000313" key="17">
    <source>
        <dbReference type="EMBL" id="KAK2068555.1"/>
    </source>
</evidence>
<dbReference type="GO" id="GO:0030171">
    <property type="term" value="F:voltage-gated proton channel activity"/>
    <property type="evidence" value="ECO:0007669"/>
    <property type="project" value="InterPro"/>
</dbReference>
<accession>A0AAD9I125</accession>
<keyword evidence="11" id="KW-0407">Ion channel</keyword>
<dbReference type="GO" id="GO:0034702">
    <property type="term" value="C:monoatomic ion channel complex"/>
    <property type="evidence" value="ECO:0007669"/>
    <property type="project" value="UniProtKB-KW"/>
</dbReference>
<keyword evidence="5 15" id="KW-0812">Transmembrane</keyword>
<evidence type="ECO:0000256" key="10">
    <source>
        <dbReference type="ARBA" id="ARBA00023136"/>
    </source>
</evidence>
<dbReference type="PANTHER" id="PTHR46480">
    <property type="entry name" value="F20B24.22"/>
    <property type="match status" value="1"/>
</dbReference>
<dbReference type="Gene3D" id="1.20.120.350">
    <property type="entry name" value="Voltage-gated potassium channels. Chain C"/>
    <property type="match status" value="1"/>
</dbReference>
<dbReference type="InterPro" id="IPR005821">
    <property type="entry name" value="Ion_trans_dom"/>
</dbReference>
<evidence type="ECO:0000256" key="3">
    <source>
        <dbReference type="ARBA" id="ARBA00022448"/>
    </source>
</evidence>
<keyword evidence="9" id="KW-0406">Ion transport</keyword>
<comment type="caution">
    <text evidence="17">The sequence shown here is derived from an EMBL/GenBank/DDBJ whole genome shotgun (WGS) entry which is preliminary data.</text>
</comment>
<comment type="subcellular location">
    <subcellularLocation>
        <location evidence="1">Cell membrane</location>
        <topology evidence="1">Multi-pass membrane protein</topology>
    </subcellularLocation>
</comment>
<evidence type="ECO:0000256" key="15">
    <source>
        <dbReference type="SAM" id="Phobius"/>
    </source>
</evidence>
<evidence type="ECO:0000256" key="4">
    <source>
        <dbReference type="ARBA" id="ARBA00022475"/>
    </source>
</evidence>
<dbReference type="GO" id="GO:0005886">
    <property type="term" value="C:plasma membrane"/>
    <property type="evidence" value="ECO:0007669"/>
    <property type="project" value="UniProtKB-SubCell"/>
</dbReference>
<reference evidence="17" key="1">
    <citation type="journal article" date="2023" name="Mol. Plant Microbe Interact.">
        <title>Elucidating the Obligate Nature and Biological Capacity of an Invasive Fungal Corn Pathogen.</title>
        <authorList>
            <person name="MacCready J.S."/>
            <person name="Roggenkamp E.M."/>
            <person name="Gdanetz K."/>
            <person name="Chilvers M.I."/>
        </authorList>
    </citation>
    <scope>NUCLEOTIDE SEQUENCE</scope>
    <source>
        <strain evidence="17">PM02</strain>
    </source>
</reference>
<evidence type="ECO:0000256" key="8">
    <source>
        <dbReference type="ARBA" id="ARBA00023054"/>
    </source>
</evidence>
<evidence type="ECO:0000259" key="16">
    <source>
        <dbReference type="Pfam" id="PF00520"/>
    </source>
</evidence>
<evidence type="ECO:0000256" key="2">
    <source>
        <dbReference type="ARBA" id="ARBA00015897"/>
    </source>
</evidence>
<keyword evidence="7 15" id="KW-1133">Transmembrane helix</keyword>
<keyword evidence="4" id="KW-1003">Cell membrane</keyword>
<feature type="transmembrane region" description="Helical" evidence="15">
    <location>
        <begin position="100"/>
        <end position="120"/>
    </location>
</feature>
<evidence type="ECO:0000256" key="9">
    <source>
        <dbReference type="ARBA" id="ARBA00023065"/>
    </source>
</evidence>
<evidence type="ECO:0000256" key="13">
    <source>
        <dbReference type="SAM" id="Coils"/>
    </source>
</evidence>
<gene>
    <name evidence="17" type="ORF">P8C59_003188</name>
</gene>
<feature type="transmembrane region" description="Helical" evidence="15">
    <location>
        <begin position="57"/>
        <end position="80"/>
    </location>
</feature>
<dbReference type="PANTHER" id="PTHR46480:SF1">
    <property type="entry name" value="VOLTAGE-GATED HYDROGEN CHANNEL 1"/>
    <property type="match status" value="1"/>
</dbReference>
<keyword evidence="18" id="KW-1185">Reference proteome</keyword>
<evidence type="ECO:0000256" key="14">
    <source>
        <dbReference type="SAM" id="MobiDB-lite"/>
    </source>
</evidence>
<dbReference type="Proteomes" id="UP001217918">
    <property type="component" value="Unassembled WGS sequence"/>
</dbReference>
<feature type="domain" description="Ion transport" evidence="16">
    <location>
        <begin position="92"/>
        <end position="171"/>
    </location>
</feature>
<evidence type="ECO:0000256" key="6">
    <source>
        <dbReference type="ARBA" id="ARBA00022882"/>
    </source>
</evidence>
<dbReference type="EMBL" id="JAQQPM010000002">
    <property type="protein sequence ID" value="KAK2068555.1"/>
    <property type="molecule type" value="Genomic_DNA"/>
</dbReference>
<evidence type="ECO:0000256" key="11">
    <source>
        <dbReference type="ARBA" id="ARBA00023303"/>
    </source>
</evidence>
<name>A0AAD9I125_9PEZI</name>
<keyword evidence="3" id="KW-0813">Transport</keyword>
<dbReference type="InterPro" id="IPR031846">
    <property type="entry name" value="Hvcn1"/>
</dbReference>
<feature type="region of interest" description="Disordered" evidence="14">
    <location>
        <begin position="15"/>
        <end position="35"/>
    </location>
</feature>
<keyword evidence="6" id="KW-0851">Voltage-gated channel</keyword>
<keyword evidence="8 13" id="KW-0175">Coiled coil</keyword>
<evidence type="ECO:0000256" key="12">
    <source>
        <dbReference type="ARBA" id="ARBA00031989"/>
    </source>
</evidence>
<dbReference type="Pfam" id="PF00520">
    <property type="entry name" value="Ion_trans"/>
    <property type="match status" value="1"/>
</dbReference>